<keyword evidence="7" id="KW-0456">Lyase</keyword>
<dbReference type="GO" id="GO:0008233">
    <property type="term" value="F:peptidase activity"/>
    <property type="evidence" value="ECO:0007669"/>
    <property type="project" value="UniProtKB-KW"/>
</dbReference>
<reference evidence="10 11" key="1">
    <citation type="submission" date="2015-11" db="EMBL/GenBank/DDBJ databases">
        <title>Expanding the genomic diversity of Burkholderia species for the development of highly accurate diagnostics.</title>
        <authorList>
            <person name="Sahl J."/>
            <person name="Keim P."/>
            <person name="Wagner D."/>
        </authorList>
    </citation>
    <scope>NUCLEOTIDE SEQUENCE [LARGE SCALE GENOMIC DNA]</scope>
    <source>
        <strain evidence="10 11">MSMB2087WGS</strain>
    </source>
</reference>
<dbReference type="AlphaFoldDB" id="A0A119HFI1"/>
<dbReference type="PANTHER" id="PTHR13604">
    <property type="entry name" value="DC12-RELATED"/>
    <property type="match status" value="1"/>
</dbReference>
<dbReference type="GO" id="GO:0016829">
    <property type="term" value="F:lyase activity"/>
    <property type="evidence" value="ECO:0007669"/>
    <property type="project" value="UniProtKB-KW"/>
</dbReference>
<feature type="region of interest" description="Disordered" evidence="9">
    <location>
        <begin position="206"/>
        <end position="240"/>
    </location>
</feature>
<dbReference type="Gene3D" id="3.90.1680.10">
    <property type="entry name" value="SOS response associated peptidase-like"/>
    <property type="match status" value="1"/>
</dbReference>
<dbReference type="GO" id="GO:0106300">
    <property type="term" value="P:protein-DNA covalent cross-linking repair"/>
    <property type="evidence" value="ECO:0007669"/>
    <property type="project" value="InterPro"/>
</dbReference>
<dbReference type="RefSeq" id="WP_060192347.1">
    <property type="nucleotide sequence ID" value="NZ_LPHD01000049.1"/>
</dbReference>
<keyword evidence="6" id="KW-0238">DNA-binding</keyword>
<dbReference type="GO" id="GO:0006508">
    <property type="term" value="P:proteolysis"/>
    <property type="evidence" value="ECO:0007669"/>
    <property type="project" value="UniProtKB-KW"/>
</dbReference>
<evidence type="ECO:0000256" key="7">
    <source>
        <dbReference type="ARBA" id="ARBA00023239"/>
    </source>
</evidence>
<evidence type="ECO:0000256" key="1">
    <source>
        <dbReference type="ARBA" id="ARBA00008136"/>
    </source>
</evidence>
<evidence type="ECO:0000313" key="11">
    <source>
        <dbReference type="Proteomes" id="UP000060630"/>
    </source>
</evidence>
<dbReference type="PANTHER" id="PTHR13604:SF0">
    <property type="entry name" value="ABASIC SITE PROCESSING PROTEIN HMCES"/>
    <property type="match status" value="1"/>
</dbReference>
<organism evidence="10 11">
    <name type="scientific">Burkholderia ubonensis</name>
    <dbReference type="NCBI Taxonomy" id="101571"/>
    <lineage>
        <taxon>Bacteria</taxon>
        <taxon>Pseudomonadati</taxon>
        <taxon>Pseudomonadota</taxon>
        <taxon>Betaproteobacteria</taxon>
        <taxon>Burkholderiales</taxon>
        <taxon>Burkholderiaceae</taxon>
        <taxon>Burkholderia</taxon>
        <taxon>Burkholderia cepacia complex</taxon>
    </lineage>
</organism>
<feature type="compositionally biased region" description="Basic and acidic residues" evidence="9">
    <location>
        <begin position="222"/>
        <end position="232"/>
    </location>
</feature>
<sequence length="240" mass="26824">MCGRYVRTLRSLDYVEPLMTDEGDPRLRSLRQAELELPPSWNVAPSQEEVIMAIRDGEAVWSKMEWGFRPKWATEEAPKQINARCETADSKPYFRDAWKYRRVLLPADGWYEWKKLAGGKKAPYFIYPADKTPMFFAGLADGNGGFCILTRDAGGELGEIHNRCPVVLQGDGAVQWLTCGMTKEAPRAVLDQQVLPDGAFAWHQVGPAVGKPSNNGPGLIEPFRDPRQRPDDAFDAGPGE</sequence>
<dbReference type="EC" id="3.4.-.-" evidence="8"/>
<keyword evidence="4 8" id="KW-0378">Hydrolase</keyword>
<dbReference type="InterPro" id="IPR003738">
    <property type="entry name" value="SRAP"/>
</dbReference>
<proteinExistence type="inferred from homology"/>
<comment type="caution">
    <text evidence="10">The sequence shown here is derived from an EMBL/GenBank/DDBJ whole genome shotgun (WGS) entry which is preliminary data.</text>
</comment>
<protein>
    <recommendedName>
        <fullName evidence="8">Abasic site processing protein</fullName>
        <ecNumber evidence="8">3.4.-.-</ecNumber>
    </recommendedName>
</protein>
<dbReference type="SUPFAM" id="SSF143081">
    <property type="entry name" value="BB1717-like"/>
    <property type="match status" value="1"/>
</dbReference>
<evidence type="ECO:0000256" key="8">
    <source>
        <dbReference type="RuleBase" id="RU364100"/>
    </source>
</evidence>
<evidence type="ECO:0000256" key="4">
    <source>
        <dbReference type="ARBA" id="ARBA00022801"/>
    </source>
</evidence>
<dbReference type="Proteomes" id="UP000060630">
    <property type="component" value="Unassembled WGS sequence"/>
</dbReference>
<evidence type="ECO:0000256" key="6">
    <source>
        <dbReference type="ARBA" id="ARBA00023125"/>
    </source>
</evidence>
<keyword evidence="2 8" id="KW-0645">Protease</keyword>
<evidence type="ECO:0000256" key="2">
    <source>
        <dbReference type="ARBA" id="ARBA00022670"/>
    </source>
</evidence>
<dbReference type="InterPro" id="IPR036590">
    <property type="entry name" value="SRAP-like"/>
</dbReference>
<accession>A0A119HFI1</accession>
<evidence type="ECO:0000256" key="3">
    <source>
        <dbReference type="ARBA" id="ARBA00022763"/>
    </source>
</evidence>
<dbReference type="EMBL" id="LPHD01000049">
    <property type="protein sequence ID" value="KWA83984.1"/>
    <property type="molecule type" value="Genomic_DNA"/>
</dbReference>
<evidence type="ECO:0000256" key="9">
    <source>
        <dbReference type="SAM" id="MobiDB-lite"/>
    </source>
</evidence>
<keyword evidence="5" id="KW-0190">Covalent protein-DNA linkage</keyword>
<dbReference type="Pfam" id="PF02586">
    <property type="entry name" value="SRAP"/>
    <property type="match status" value="1"/>
</dbReference>
<keyword evidence="3" id="KW-0227">DNA damage</keyword>
<dbReference type="GO" id="GO:0003697">
    <property type="term" value="F:single-stranded DNA binding"/>
    <property type="evidence" value="ECO:0007669"/>
    <property type="project" value="InterPro"/>
</dbReference>
<gene>
    <name evidence="10" type="ORF">WL29_21705</name>
</gene>
<comment type="similarity">
    <text evidence="1 8">Belongs to the SOS response-associated peptidase family.</text>
</comment>
<evidence type="ECO:0000313" key="10">
    <source>
        <dbReference type="EMBL" id="KWA83984.1"/>
    </source>
</evidence>
<evidence type="ECO:0000256" key="5">
    <source>
        <dbReference type="ARBA" id="ARBA00023124"/>
    </source>
</evidence>
<name>A0A119HFI1_9BURK</name>